<evidence type="ECO:0000259" key="12">
    <source>
        <dbReference type="Pfam" id="PF02558"/>
    </source>
</evidence>
<evidence type="ECO:0000256" key="6">
    <source>
        <dbReference type="ARBA" id="ARBA00022655"/>
    </source>
</evidence>
<comment type="pathway">
    <text evidence="2 11">Cofactor biosynthesis; (R)-pantothenate biosynthesis; (R)-pantoate from 3-methyl-2-oxobutanoate: step 2/2.</text>
</comment>
<dbReference type="FunFam" id="1.10.1040.10:FF:000017">
    <property type="entry name" value="2-dehydropantoate 2-reductase"/>
    <property type="match status" value="1"/>
</dbReference>
<evidence type="ECO:0000313" key="14">
    <source>
        <dbReference type="EMBL" id="ADN56690.1"/>
    </source>
</evidence>
<dbReference type="UniPathway" id="UPA00028">
    <property type="reaction ID" value="UER00004"/>
</dbReference>
<dbReference type="AlphaFoldDB" id="E1T9P4"/>
<comment type="similarity">
    <text evidence="3 11">Belongs to the ketopantoate reductase family.</text>
</comment>
<evidence type="ECO:0000256" key="2">
    <source>
        <dbReference type="ARBA" id="ARBA00004994"/>
    </source>
</evidence>
<dbReference type="eggNOG" id="COG1893">
    <property type="taxonomic scope" value="Bacteria"/>
</dbReference>
<dbReference type="InterPro" id="IPR036291">
    <property type="entry name" value="NAD(P)-bd_dom_sf"/>
</dbReference>
<keyword evidence="7 11" id="KW-0521">NADP</keyword>
<feature type="domain" description="Ketopantoate reductase N-terminal" evidence="12">
    <location>
        <begin position="3"/>
        <end position="149"/>
    </location>
</feature>
<evidence type="ECO:0000256" key="7">
    <source>
        <dbReference type="ARBA" id="ARBA00022857"/>
    </source>
</evidence>
<dbReference type="Gene3D" id="1.10.1040.10">
    <property type="entry name" value="N-(1-d-carboxylethyl)-l-norvaline Dehydrogenase, domain 2"/>
    <property type="match status" value="1"/>
</dbReference>
<dbReference type="InterPro" id="IPR013752">
    <property type="entry name" value="KPA_reductase"/>
</dbReference>
<dbReference type="SUPFAM" id="SSF51735">
    <property type="entry name" value="NAD(P)-binding Rossmann-fold domains"/>
    <property type="match status" value="1"/>
</dbReference>
<dbReference type="PANTHER" id="PTHR21708:SF26">
    <property type="entry name" value="2-DEHYDROPANTOATE 2-REDUCTASE"/>
    <property type="match status" value="1"/>
</dbReference>
<organism evidence="14">
    <name type="scientific">Burkholderia sp. (strain CCGE1003)</name>
    <dbReference type="NCBI Taxonomy" id="640512"/>
    <lineage>
        <taxon>Bacteria</taxon>
        <taxon>Pseudomonadati</taxon>
        <taxon>Pseudomonadota</taxon>
        <taxon>Betaproteobacteria</taxon>
        <taxon>Burkholderiales</taxon>
        <taxon>Burkholderiaceae</taxon>
        <taxon>Burkholderia</taxon>
    </lineage>
</organism>
<gene>
    <name evidence="14" type="ordered locus">BC1003_0697</name>
</gene>
<comment type="function">
    <text evidence="1 11">Catalyzes the NADPH-dependent reduction of ketopantoate into pantoic acid.</text>
</comment>
<dbReference type="InterPro" id="IPR003710">
    <property type="entry name" value="ApbA"/>
</dbReference>
<dbReference type="STRING" id="640512.BC1003_0697"/>
<dbReference type="EC" id="1.1.1.169" evidence="4 11"/>
<dbReference type="OrthoDB" id="9796561at2"/>
<keyword evidence="6 11" id="KW-0566">Pantothenate biosynthesis</keyword>
<dbReference type="GO" id="GO:0015940">
    <property type="term" value="P:pantothenate biosynthetic process"/>
    <property type="evidence" value="ECO:0007669"/>
    <property type="project" value="UniProtKB-UniPathway"/>
</dbReference>
<dbReference type="NCBIfam" id="TIGR00745">
    <property type="entry name" value="apbA_panE"/>
    <property type="match status" value="1"/>
</dbReference>
<evidence type="ECO:0000256" key="1">
    <source>
        <dbReference type="ARBA" id="ARBA00002919"/>
    </source>
</evidence>
<reference evidence="14" key="1">
    <citation type="submission" date="2010-09" db="EMBL/GenBank/DDBJ databases">
        <title>Complete sequence of chromosome1 of Burkholderia sp. CCGE1003.</title>
        <authorList>
            <consortium name="US DOE Joint Genome Institute"/>
            <person name="Lucas S."/>
            <person name="Copeland A."/>
            <person name="Lapidus A."/>
            <person name="Cheng J.-F."/>
            <person name="Bruce D."/>
            <person name="Goodwin L."/>
            <person name="Pitluck S."/>
            <person name="Daligault H."/>
            <person name="Davenport K."/>
            <person name="Detter J.C."/>
            <person name="Han C."/>
            <person name="Tapia R."/>
            <person name="Land M."/>
            <person name="Hauser L."/>
            <person name="Jeffries C."/>
            <person name="Kyrpides N."/>
            <person name="Ivanova N."/>
            <person name="Ovchinnikova G."/>
            <person name="Martinez-Romero E."/>
            <person name="Rogel M.A."/>
            <person name="Auchtung J."/>
            <person name="Tiedje J.M."/>
            <person name="Woyke T."/>
        </authorList>
    </citation>
    <scope>NUCLEOTIDE SEQUENCE</scope>
    <source>
        <strain evidence="14">CCGE1003</strain>
    </source>
</reference>
<evidence type="ECO:0000259" key="13">
    <source>
        <dbReference type="Pfam" id="PF08546"/>
    </source>
</evidence>
<dbReference type="InterPro" id="IPR013328">
    <property type="entry name" value="6PGD_dom2"/>
</dbReference>
<dbReference type="InterPro" id="IPR013332">
    <property type="entry name" value="KPR_N"/>
</dbReference>
<dbReference type="HOGENOM" id="CLU_031468_6_1_4"/>
<evidence type="ECO:0000256" key="4">
    <source>
        <dbReference type="ARBA" id="ARBA00013014"/>
    </source>
</evidence>
<dbReference type="InterPro" id="IPR008927">
    <property type="entry name" value="6-PGluconate_DH-like_C_sf"/>
</dbReference>
<dbReference type="FunFam" id="3.40.50.720:FF:000307">
    <property type="entry name" value="2-dehydropantoate 2-reductase"/>
    <property type="match status" value="1"/>
</dbReference>
<proteinExistence type="inferred from homology"/>
<dbReference type="PANTHER" id="PTHR21708">
    <property type="entry name" value="PROBABLE 2-DEHYDROPANTOATE 2-REDUCTASE"/>
    <property type="match status" value="1"/>
</dbReference>
<name>E1T9P4_BURSG</name>
<sequence>MRILVLGAGALGGYYGAQLLQAGGDVTFLVRPRRRELLRANGLAVKSVFGAIQSKVEAVLAGDIEPLYDIVLLTCKAYDLDTAIASIAPAVGCNSVVLPLLNGFSAYDALDRRFGRHRVLGGVAYIATKLLPNGDIAHLSPFDKLIIGARDPIHAVTARSIYEVFSRTPGDRTLSERIEAQLWEKWVMVCAGAAATCLMRSTIGHIMRTANGEQLIRALISECQQIARKSGFALDDVAVRSIEGSLLDPNSTWAASMMRDIESGARQVEADAIVGDMIERARQHSISTPYLDVAYSHLQAYALQRAAS</sequence>
<evidence type="ECO:0000256" key="10">
    <source>
        <dbReference type="ARBA" id="ARBA00048793"/>
    </source>
</evidence>
<dbReference type="SUPFAM" id="SSF48179">
    <property type="entry name" value="6-phosphogluconate dehydrogenase C-terminal domain-like"/>
    <property type="match status" value="1"/>
</dbReference>
<dbReference type="KEGG" id="bgf:BC1003_0697"/>
<evidence type="ECO:0000256" key="5">
    <source>
        <dbReference type="ARBA" id="ARBA00019465"/>
    </source>
</evidence>
<evidence type="ECO:0000256" key="8">
    <source>
        <dbReference type="ARBA" id="ARBA00023002"/>
    </source>
</evidence>
<evidence type="ECO:0000256" key="3">
    <source>
        <dbReference type="ARBA" id="ARBA00007870"/>
    </source>
</evidence>
<accession>E1T9P4</accession>
<evidence type="ECO:0000256" key="9">
    <source>
        <dbReference type="ARBA" id="ARBA00032024"/>
    </source>
</evidence>
<dbReference type="InterPro" id="IPR051402">
    <property type="entry name" value="KPR-Related"/>
</dbReference>
<evidence type="ECO:0000256" key="11">
    <source>
        <dbReference type="RuleBase" id="RU362068"/>
    </source>
</evidence>
<dbReference type="Pfam" id="PF02558">
    <property type="entry name" value="ApbA"/>
    <property type="match status" value="1"/>
</dbReference>
<dbReference type="EMBL" id="CP002217">
    <property type="protein sequence ID" value="ADN56690.1"/>
    <property type="molecule type" value="Genomic_DNA"/>
</dbReference>
<dbReference type="Pfam" id="PF08546">
    <property type="entry name" value="ApbA_C"/>
    <property type="match status" value="1"/>
</dbReference>
<dbReference type="Gene3D" id="3.40.50.720">
    <property type="entry name" value="NAD(P)-binding Rossmann-like Domain"/>
    <property type="match status" value="1"/>
</dbReference>
<comment type="catalytic activity">
    <reaction evidence="10 11">
        <text>(R)-pantoate + NADP(+) = 2-dehydropantoate + NADPH + H(+)</text>
        <dbReference type="Rhea" id="RHEA:16233"/>
        <dbReference type="ChEBI" id="CHEBI:11561"/>
        <dbReference type="ChEBI" id="CHEBI:15378"/>
        <dbReference type="ChEBI" id="CHEBI:15980"/>
        <dbReference type="ChEBI" id="CHEBI:57783"/>
        <dbReference type="ChEBI" id="CHEBI:58349"/>
        <dbReference type="EC" id="1.1.1.169"/>
    </reaction>
</comment>
<protein>
    <recommendedName>
        <fullName evidence="5 11">2-dehydropantoate 2-reductase</fullName>
        <ecNumber evidence="4 11">1.1.1.169</ecNumber>
    </recommendedName>
    <alternativeName>
        <fullName evidence="9 11">Ketopantoate reductase</fullName>
    </alternativeName>
</protein>
<dbReference type="GO" id="GO:0008677">
    <property type="term" value="F:2-dehydropantoate 2-reductase activity"/>
    <property type="evidence" value="ECO:0007669"/>
    <property type="project" value="UniProtKB-EC"/>
</dbReference>
<keyword evidence="8 11" id="KW-0560">Oxidoreductase</keyword>
<dbReference type="GO" id="GO:0005737">
    <property type="term" value="C:cytoplasm"/>
    <property type="evidence" value="ECO:0007669"/>
    <property type="project" value="TreeGrafter"/>
</dbReference>
<feature type="domain" description="Ketopantoate reductase C-terminal" evidence="13">
    <location>
        <begin position="178"/>
        <end position="301"/>
    </location>
</feature>